<sequence length="786" mass="82692">MHRLFRLVLVCLSLGPLLGRAQTVPTVPAPAPANLTSQALRDWLRTNWYDPYRRELSYADARAKMYNYADNYDNKVVCVYSGYSETVPYSFTNTSTSVVTSINCEHSIPQSWFKETVRMRSDMHHLYPTYITWNSNRGSDPYAEIPDAQTRLWMRLTQSQTSIPTTNIDEYSEDTNSQFEPREDHKGNLARTAFYFYTMHAGQPDLVATGHNDINTLADLNTLYQWHLADPVDEHERERNRRVAASQGNYNPYINDPTLVARAWGFAPTGPVISFATATSSVPEGNSGFTTYTATLNVSPAPTAALVVQVALDATSSTATSGVDFTFPTPTTVTFAAGQTSQTVSLTVTGDTQPEADETVVLTLQNPGTGASLGGPSTHTLILTNDDGNPPTVAFATATGSLPEGNSGTSTYAATVTLANPGNLPFPIMVPVLVDAASTASSPSDYILATNTLTFASATALSQTVRVTVIGDLLPEPNETVVLRLGTPSAAGLVLGAARTHTLTIGNDDAAPVGGSCTDPFFSKYFESAAGNTKALEIFNPTASPLDLSGLRVELFAPGATTPTSTATLTGTVAASGVYVIANTGVTDTGVKAVANLQSNVCFFNGPHALVLFDGTDTLDVIGVVGRTPAGAGTSWAVASGGNTRDNSLVRLPTTGRGNSRWFGPTGAATTWQAQGTDNFTGLGSYTSTACATVLAVRGASAGRPTLTIYPNPATGHASLLLPGAPATQPATVEVLDAVGRLVRHLTAPLGATLPAELGLTGLPAGLYAVRVATAEGQYIGRLVVE</sequence>
<keyword evidence="6" id="KW-0106">Calcium</keyword>
<gene>
    <name evidence="10" type="ORF">GO988_01015</name>
</gene>
<dbReference type="PANTHER" id="PTHR33607">
    <property type="entry name" value="ENDONUCLEASE-1"/>
    <property type="match status" value="1"/>
</dbReference>
<evidence type="ECO:0000256" key="4">
    <source>
        <dbReference type="ARBA" id="ARBA00022737"/>
    </source>
</evidence>
<dbReference type="Gene3D" id="2.60.40.2030">
    <property type="match status" value="2"/>
</dbReference>
<comment type="similarity">
    <text evidence="1">Belongs to the EndA/NucM nuclease family.</text>
</comment>
<dbReference type="InterPro" id="IPR003644">
    <property type="entry name" value="Calx_beta"/>
</dbReference>
<dbReference type="InterPro" id="IPR038081">
    <property type="entry name" value="CalX-like_sf"/>
</dbReference>
<feature type="domain" description="Calx-beta" evidence="8">
    <location>
        <begin position="438"/>
        <end position="509"/>
    </location>
</feature>
<name>A0A7K1T910_9BACT</name>
<feature type="domain" description="Secretion system C-terminal sorting" evidence="9">
    <location>
        <begin position="709"/>
        <end position="785"/>
    </location>
</feature>
<dbReference type="RefSeq" id="WP_157561676.1">
    <property type="nucleotide sequence ID" value="NZ_WQKZ01000001.1"/>
</dbReference>
<dbReference type="NCBIfam" id="TIGR04183">
    <property type="entry name" value="Por_Secre_tail"/>
    <property type="match status" value="1"/>
</dbReference>
<proteinExistence type="inferred from homology"/>
<evidence type="ECO:0000256" key="5">
    <source>
        <dbReference type="ARBA" id="ARBA00022801"/>
    </source>
</evidence>
<dbReference type="AlphaFoldDB" id="A0A7K1T910"/>
<dbReference type="GO" id="GO:0007154">
    <property type="term" value="P:cell communication"/>
    <property type="evidence" value="ECO:0007669"/>
    <property type="project" value="InterPro"/>
</dbReference>
<evidence type="ECO:0000256" key="7">
    <source>
        <dbReference type="SAM" id="SignalP"/>
    </source>
</evidence>
<dbReference type="PANTHER" id="PTHR33607:SF2">
    <property type="entry name" value="ENDONUCLEASE-1"/>
    <property type="match status" value="1"/>
</dbReference>
<dbReference type="Pfam" id="PF18962">
    <property type="entry name" value="Por_Secre_tail"/>
    <property type="match status" value="1"/>
</dbReference>
<dbReference type="Proteomes" id="UP000441336">
    <property type="component" value="Unassembled WGS sequence"/>
</dbReference>
<dbReference type="GO" id="GO:0016787">
    <property type="term" value="F:hydrolase activity"/>
    <property type="evidence" value="ECO:0007669"/>
    <property type="project" value="UniProtKB-KW"/>
</dbReference>
<feature type="domain" description="Calx-beta" evidence="8">
    <location>
        <begin position="273"/>
        <end position="387"/>
    </location>
</feature>
<keyword evidence="11" id="KW-1185">Reference proteome</keyword>
<evidence type="ECO:0000256" key="6">
    <source>
        <dbReference type="ARBA" id="ARBA00022837"/>
    </source>
</evidence>
<feature type="signal peptide" evidence="7">
    <location>
        <begin position="1"/>
        <end position="21"/>
    </location>
</feature>
<dbReference type="SUPFAM" id="SSF141072">
    <property type="entry name" value="CalX-like"/>
    <property type="match status" value="2"/>
</dbReference>
<organism evidence="10 11">
    <name type="scientific">Hymenobacter ginkgonis</name>
    <dbReference type="NCBI Taxonomy" id="2682976"/>
    <lineage>
        <taxon>Bacteria</taxon>
        <taxon>Pseudomonadati</taxon>
        <taxon>Bacteroidota</taxon>
        <taxon>Cytophagia</taxon>
        <taxon>Cytophagales</taxon>
        <taxon>Hymenobacteraceae</taxon>
        <taxon>Hymenobacter</taxon>
    </lineage>
</organism>
<dbReference type="InterPro" id="IPR044925">
    <property type="entry name" value="His-Me_finger_sf"/>
</dbReference>
<evidence type="ECO:0000259" key="8">
    <source>
        <dbReference type="Pfam" id="PF03160"/>
    </source>
</evidence>
<evidence type="ECO:0000313" key="11">
    <source>
        <dbReference type="Proteomes" id="UP000441336"/>
    </source>
</evidence>
<dbReference type="Pfam" id="PF03160">
    <property type="entry name" value="Calx-beta"/>
    <property type="match status" value="2"/>
</dbReference>
<keyword evidence="4" id="KW-0677">Repeat</keyword>
<dbReference type="EMBL" id="WQKZ01000001">
    <property type="protein sequence ID" value="MVN74899.1"/>
    <property type="molecule type" value="Genomic_DNA"/>
</dbReference>
<feature type="chain" id="PRO_5029645891" evidence="7">
    <location>
        <begin position="22"/>
        <end position="786"/>
    </location>
</feature>
<dbReference type="GO" id="GO:0004518">
    <property type="term" value="F:nuclease activity"/>
    <property type="evidence" value="ECO:0007669"/>
    <property type="project" value="UniProtKB-KW"/>
</dbReference>
<evidence type="ECO:0000259" key="9">
    <source>
        <dbReference type="Pfam" id="PF18962"/>
    </source>
</evidence>
<evidence type="ECO:0000256" key="2">
    <source>
        <dbReference type="ARBA" id="ARBA00022722"/>
    </source>
</evidence>
<protein>
    <submittedName>
        <fullName evidence="10">T9SS type A sorting domain-containing protein</fullName>
    </submittedName>
</protein>
<evidence type="ECO:0000256" key="3">
    <source>
        <dbReference type="ARBA" id="ARBA00022729"/>
    </source>
</evidence>
<dbReference type="SUPFAM" id="SSF54060">
    <property type="entry name" value="His-Me finger endonucleases"/>
    <property type="match status" value="1"/>
</dbReference>
<keyword evidence="2" id="KW-0540">Nuclease</keyword>
<reference evidence="10 11" key="1">
    <citation type="submission" date="2019-12" db="EMBL/GenBank/DDBJ databases">
        <title>Hymenobacter sp. HMF4947 Genome sequencing and assembly.</title>
        <authorList>
            <person name="Kang H."/>
            <person name="Cha I."/>
            <person name="Kim H."/>
            <person name="Joh K."/>
        </authorList>
    </citation>
    <scope>NUCLEOTIDE SEQUENCE [LARGE SCALE GENOMIC DNA]</scope>
    <source>
        <strain evidence="10 11">HMF4947</strain>
    </source>
</reference>
<accession>A0A7K1T910</accession>
<dbReference type="InterPro" id="IPR026444">
    <property type="entry name" value="Secre_tail"/>
</dbReference>
<dbReference type="GO" id="GO:0016020">
    <property type="term" value="C:membrane"/>
    <property type="evidence" value="ECO:0007669"/>
    <property type="project" value="InterPro"/>
</dbReference>
<evidence type="ECO:0000313" key="10">
    <source>
        <dbReference type="EMBL" id="MVN74899.1"/>
    </source>
</evidence>
<keyword evidence="3 7" id="KW-0732">Signal</keyword>
<dbReference type="Pfam" id="PF04231">
    <property type="entry name" value="Endonuclease_1"/>
    <property type="match status" value="1"/>
</dbReference>
<keyword evidence="5" id="KW-0378">Hydrolase</keyword>
<comment type="caution">
    <text evidence="10">The sequence shown here is derived from an EMBL/GenBank/DDBJ whole genome shotgun (WGS) entry which is preliminary data.</text>
</comment>
<dbReference type="InterPro" id="IPR007346">
    <property type="entry name" value="Endonuclease-I"/>
</dbReference>
<evidence type="ECO:0000256" key="1">
    <source>
        <dbReference type="ARBA" id="ARBA00006429"/>
    </source>
</evidence>